<dbReference type="OrthoDB" id="5390at2759"/>
<evidence type="ECO:0000256" key="2">
    <source>
        <dbReference type="SAM" id="MobiDB-lite"/>
    </source>
</evidence>
<reference evidence="6" key="1">
    <citation type="submission" date="2017-01" db="EMBL/GenBank/DDBJ databases">
        <authorList>
            <person name="Wang Y."/>
            <person name="White M."/>
            <person name="Kvist S."/>
            <person name="Moncalvo J.-M."/>
        </authorList>
    </citation>
    <scope>NUCLEOTIDE SEQUENCE [LARGE SCALE GENOMIC DNA]</scope>
    <source>
        <strain evidence="6">ID-206-W2</strain>
    </source>
</reference>
<comment type="caution">
    <text evidence="5">The sequence shown here is derived from an EMBL/GenBank/DDBJ whole genome shotgun (WGS) entry which is preliminary data.</text>
</comment>
<protein>
    <submittedName>
        <fullName evidence="5">Ribosomal RNA-processing protein 7</fullName>
    </submittedName>
</protein>
<dbReference type="Pfam" id="PF17799">
    <property type="entry name" value="RRM_Rrp7"/>
    <property type="match status" value="1"/>
</dbReference>
<dbReference type="PANTHER" id="PTHR13191">
    <property type="entry name" value="RIBOSOMAL RNA PROCESSING PROTEIN 7-RELATED"/>
    <property type="match status" value="1"/>
</dbReference>
<accession>A0A1R1Y1K6</accession>
<feature type="region of interest" description="Disordered" evidence="2">
    <location>
        <begin position="1"/>
        <end position="40"/>
    </location>
</feature>
<evidence type="ECO:0000259" key="4">
    <source>
        <dbReference type="Pfam" id="PF17799"/>
    </source>
</evidence>
<dbReference type="Gene3D" id="6.10.250.1770">
    <property type="match status" value="1"/>
</dbReference>
<feature type="compositionally biased region" description="Polar residues" evidence="2">
    <location>
        <begin position="18"/>
        <end position="39"/>
    </location>
</feature>
<feature type="domain" description="Rrp7 RRM-like N-terminal" evidence="4">
    <location>
        <begin position="47"/>
        <end position="148"/>
    </location>
</feature>
<dbReference type="GO" id="GO:0006364">
    <property type="term" value="P:rRNA processing"/>
    <property type="evidence" value="ECO:0007669"/>
    <property type="project" value="TreeGrafter"/>
</dbReference>
<keyword evidence="6" id="KW-1185">Reference proteome</keyword>
<gene>
    <name evidence="5" type="ORF">AYI69_g6062</name>
</gene>
<dbReference type="EMBL" id="LSSM01002658">
    <property type="protein sequence ID" value="OMJ20837.1"/>
    <property type="molecule type" value="Genomic_DNA"/>
</dbReference>
<dbReference type="Pfam" id="PF12923">
    <property type="entry name" value="RRP7"/>
    <property type="match status" value="1"/>
</dbReference>
<dbReference type="GO" id="GO:0000028">
    <property type="term" value="P:ribosomal small subunit assembly"/>
    <property type="evidence" value="ECO:0007669"/>
    <property type="project" value="TreeGrafter"/>
</dbReference>
<dbReference type="Proteomes" id="UP000187429">
    <property type="component" value="Unassembled WGS sequence"/>
</dbReference>
<dbReference type="InterPro" id="IPR024326">
    <property type="entry name" value="RRP7_C"/>
</dbReference>
<proteinExistence type="inferred from homology"/>
<evidence type="ECO:0000256" key="1">
    <source>
        <dbReference type="ARBA" id="ARBA00006110"/>
    </source>
</evidence>
<name>A0A1R1Y1K6_9FUNG</name>
<sequence>MGPENKKNKRKSKSNSSTIRSEANMPANTPNSKKGNPNNKDSHTFYISDYLAVPVIINTSTKQIHYIYIKKHISTNSFGAETPFNQLKTIFLVNIPADSSLNTIKAFFKPIARVKNVFFSEISGNNIFQTEFHNSLNSSLNELNTSKKSKQLNESEQNIFPVEFGFRVKSGSCCHVEFLEEAEATRVFSGFNSIPVWPSCDTSPTNSEITPLSYRGLQKYLFEYRGIRPPVHLLNSHLTSYMNKFEQKQYERERLHKAALNVPDEDGFITVVHNKNKLKNPSNFNSPSSNLSSNSYVSNKIKARNDKILKTSFYRYQQRENNKFAADSLKIKFQQDKLKIDQLKQTRKFKPY</sequence>
<dbReference type="GO" id="GO:0034456">
    <property type="term" value="C:UTP-C complex"/>
    <property type="evidence" value="ECO:0007669"/>
    <property type="project" value="TreeGrafter"/>
</dbReference>
<comment type="similarity">
    <text evidence="1">Belongs to the RRP7 family.</text>
</comment>
<dbReference type="InterPro" id="IPR040446">
    <property type="entry name" value="RRP7"/>
</dbReference>
<evidence type="ECO:0000259" key="3">
    <source>
        <dbReference type="Pfam" id="PF12923"/>
    </source>
</evidence>
<evidence type="ECO:0000313" key="5">
    <source>
        <dbReference type="EMBL" id="OMJ20837.1"/>
    </source>
</evidence>
<dbReference type="GO" id="GO:0032545">
    <property type="term" value="C:CURI complex"/>
    <property type="evidence" value="ECO:0007669"/>
    <property type="project" value="TreeGrafter"/>
</dbReference>
<feature type="domain" description="Ribosomal RNA-processing protein 7 C-terminal" evidence="3">
    <location>
        <begin position="229"/>
        <end position="352"/>
    </location>
</feature>
<evidence type="ECO:0000313" key="6">
    <source>
        <dbReference type="Proteomes" id="UP000187429"/>
    </source>
</evidence>
<dbReference type="AlphaFoldDB" id="A0A1R1Y1K6"/>
<dbReference type="PANTHER" id="PTHR13191:SF0">
    <property type="entry name" value="RIBOSOMAL RNA-PROCESSING PROTEIN 7 HOMOLOG A-RELATED"/>
    <property type="match status" value="1"/>
</dbReference>
<dbReference type="InterPro" id="IPR040447">
    <property type="entry name" value="RRM_Rrp7"/>
</dbReference>
<organism evidence="5 6">
    <name type="scientific">Smittium culicis</name>
    <dbReference type="NCBI Taxonomy" id="133412"/>
    <lineage>
        <taxon>Eukaryota</taxon>
        <taxon>Fungi</taxon>
        <taxon>Fungi incertae sedis</taxon>
        <taxon>Zoopagomycota</taxon>
        <taxon>Kickxellomycotina</taxon>
        <taxon>Harpellomycetes</taxon>
        <taxon>Harpellales</taxon>
        <taxon>Legeriomycetaceae</taxon>
        <taxon>Smittium</taxon>
    </lineage>
</organism>